<dbReference type="EMBL" id="JABWDY010038495">
    <property type="protein sequence ID" value="KAF5179649.1"/>
    <property type="molecule type" value="Genomic_DNA"/>
</dbReference>
<dbReference type="AlphaFoldDB" id="A0A7J6V3L1"/>
<evidence type="ECO:0000313" key="1">
    <source>
        <dbReference type="EMBL" id="KAF5179649.1"/>
    </source>
</evidence>
<reference evidence="1 2" key="1">
    <citation type="submission" date="2020-06" db="EMBL/GenBank/DDBJ databases">
        <title>Transcriptomic and genomic resources for Thalictrum thalictroides and T. hernandezii: Facilitating candidate gene discovery in an emerging model plant lineage.</title>
        <authorList>
            <person name="Arias T."/>
            <person name="Riano-Pachon D.M."/>
            <person name="Di Stilio V.S."/>
        </authorList>
    </citation>
    <scope>NUCLEOTIDE SEQUENCE [LARGE SCALE GENOMIC DNA]</scope>
    <source>
        <strain evidence="2">cv. WT478/WT964</strain>
        <tissue evidence="1">Leaves</tissue>
    </source>
</reference>
<evidence type="ECO:0000313" key="2">
    <source>
        <dbReference type="Proteomes" id="UP000554482"/>
    </source>
</evidence>
<sequence length="145" mass="15987">MGLTKTGTSFRCVKPLGSIIGILRTNKGGMFAQITMHNKRAAKKFSTLCIPRGDKANGWDSFGSQIYKLLLKGLSFLKAPERNSRPPVSQDTIPQSSLLSDSLRMGRQSEGHHPEVVTIDARGGITNYSWWTSFVICRSNCTIPD</sequence>
<organism evidence="1 2">
    <name type="scientific">Thalictrum thalictroides</name>
    <name type="common">Rue-anemone</name>
    <name type="synonym">Anemone thalictroides</name>
    <dbReference type="NCBI Taxonomy" id="46969"/>
    <lineage>
        <taxon>Eukaryota</taxon>
        <taxon>Viridiplantae</taxon>
        <taxon>Streptophyta</taxon>
        <taxon>Embryophyta</taxon>
        <taxon>Tracheophyta</taxon>
        <taxon>Spermatophyta</taxon>
        <taxon>Magnoliopsida</taxon>
        <taxon>Ranunculales</taxon>
        <taxon>Ranunculaceae</taxon>
        <taxon>Thalictroideae</taxon>
        <taxon>Thalictrum</taxon>
    </lineage>
</organism>
<accession>A0A7J6V3L1</accession>
<proteinExistence type="predicted"/>
<comment type="caution">
    <text evidence="1">The sequence shown here is derived from an EMBL/GenBank/DDBJ whole genome shotgun (WGS) entry which is preliminary data.</text>
</comment>
<name>A0A7J6V3L1_THATH</name>
<protein>
    <submittedName>
        <fullName evidence="1">Uncharacterized protein</fullName>
    </submittedName>
</protein>
<gene>
    <name evidence="1" type="ORF">FRX31_030765</name>
</gene>
<dbReference type="Proteomes" id="UP000554482">
    <property type="component" value="Unassembled WGS sequence"/>
</dbReference>
<keyword evidence="2" id="KW-1185">Reference proteome</keyword>